<name>A0A510JFZ8_9FUSO</name>
<feature type="domain" description="ABC transporter" evidence="11">
    <location>
        <begin position="249"/>
        <end position="496"/>
    </location>
</feature>
<dbReference type="EMBL" id="AP019823">
    <property type="protein sequence ID" value="BBM38198.1"/>
    <property type="molecule type" value="Genomic_DNA"/>
</dbReference>
<evidence type="ECO:0000313" key="13">
    <source>
        <dbReference type="Proteomes" id="UP000321892"/>
    </source>
</evidence>
<dbReference type="InterPro" id="IPR017871">
    <property type="entry name" value="ABC_transporter-like_CS"/>
</dbReference>
<dbReference type="PROSITE" id="PS50893">
    <property type="entry name" value="ABC_TRANSPORTER_2"/>
    <property type="match status" value="2"/>
</dbReference>
<keyword evidence="4" id="KW-1003">Cell membrane</keyword>
<keyword evidence="6" id="KW-0677">Repeat</keyword>
<evidence type="ECO:0000256" key="5">
    <source>
        <dbReference type="ARBA" id="ARBA00022597"/>
    </source>
</evidence>
<organism evidence="12 13">
    <name type="scientific">Leptotrichia hofstadii</name>
    <dbReference type="NCBI Taxonomy" id="157688"/>
    <lineage>
        <taxon>Bacteria</taxon>
        <taxon>Fusobacteriati</taxon>
        <taxon>Fusobacteriota</taxon>
        <taxon>Fusobacteriia</taxon>
        <taxon>Fusobacteriales</taxon>
        <taxon>Leptotrichiaceae</taxon>
        <taxon>Leptotrichia</taxon>
    </lineage>
</organism>
<dbReference type="GO" id="GO:0005886">
    <property type="term" value="C:plasma membrane"/>
    <property type="evidence" value="ECO:0007669"/>
    <property type="project" value="UniProtKB-SubCell"/>
</dbReference>
<keyword evidence="7" id="KW-0547">Nucleotide-binding</keyword>
<dbReference type="GO" id="GO:0015749">
    <property type="term" value="P:monosaccharide transmembrane transport"/>
    <property type="evidence" value="ECO:0007669"/>
    <property type="project" value="UniProtKB-ARBA"/>
</dbReference>
<dbReference type="InterPro" id="IPR050107">
    <property type="entry name" value="ABC_carbohydrate_import_ATPase"/>
</dbReference>
<dbReference type="FunFam" id="3.40.50.300:FF:000127">
    <property type="entry name" value="Ribose import ATP-binding protein RbsA"/>
    <property type="match status" value="1"/>
</dbReference>
<dbReference type="FunFam" id="3.40.50.300:FF:000126">
    <property type="entry name" value="Galactose/methyl galactoside import ATP-binding protein MglA"/>
    <property type="match status" value="1"/>
</dbReference>
<gene>
    <name evidence="12" type="ORF">JCM16775_0906</name>
</gene>
<evidence type="ECO:0000256" key="2">
    <source>
        <dbReference type="ARBA" id="ARBA00004533"/>
    </source>
</evidence>
<dbReference type="CDD" id="cd03216">
    <property type="entry name" value="ABC_Carb_Monos_I"/>
    <property type="match status" value="1"/>
</dbReference>
<dbReference type="InterPro" id="IPR003593">
    <property type="entry name" value="AAA+_ATPase"/>
</dbReference>
<evidence type="ECO:0000256" key="7">
    <source>
        <dbReference type="ARBA" id="ARBA00022741"/>
    </source>
</evidence>
<protein>
    <recommendedName>
        <fullName evidence="11">ABC transporter domain-containing protein</fullName>
    </recommendedName>
</protein>
<dbReference type="AlphaFoldDB" id="A0A510JFZ8"/>
<feature type="domain" description="ABC transporter" evidence="11">
    <location>
        <begin position="6"/>
        <end position="242"/>
    </location>
</feature>
<evidence type="ECO:0000256" key="3">
    <source>
        <dbReference type="ARBA" id="ARBA00022448"/>
    </source>
</evidence>
<evidence type="ECO:0000313" key="12">
    <source>
        <dbReference type="EMBL" id="BBM38198.1"/>
    </source>
</evidence>
<dbReference type="Gene3D" id="3.40.50.300">
    <property type="entry name" value="P-loop containing nucleotide triphosphate hydrolases"/>
    <property type="match status" value="2"/>
</dbReference>
<dbReference type="SMART" id="SM00382">
    <property type="entry name" value="AAA"/>
    <property type="match status" value="2"/>
</dbReference>
<evidence type="ECO:0000256" key="8">
    <source>
        <dbReference type="ARBA" id="ARBA00022840"/>
    </source>
</evidence>
<dbReference type="Pfam" id="PF00005">
    <property type="entry name" value="ABC_tran"/>
    <property type="match status" value="2"/>
</dbReference>
<dbReference type="KEGG" id="lhf:JCM16775_0906"/>
<reference evidence="12 13" key="1">
    <citation type="submission" date="2019-07" db="EMBL/GenBank/DDBJ databases">
        <title>Complete Genome Sequence of Leptotrichia hofstadii Strain JCM16775.</title>
        <authorList>
            <person name="Watanabe S."/>
            <person name="Cui L."/>
        </authorList>
    </citation>
    <scope>NUCLEOTIDE SEQUENCE [LARGE SCALE GENOMIC DNA]</scope>
    <source>
        <strain evidence="12 13">JCM16775</strain>
    </source>
</reference>
<dbReference type="GO" id="GO:0016887">
    <property type="term" value="F:ATP hydrolysis activity"/>
    <property type="evidence" value="ECO:0007669"/>
    <property type="project" value="InterPro"/>
</dbReference>
<keyword evidence="13" id="KW-1185">Reference proteome</keyword>
<dbReference type="Proteomes" id="UP000321892">
    <property type="component" value="Chromosome"/>
</dbReference>
<evidence type="ECO:0000256" key="1">
    <source>
        <dbReference type="ARBA" id="ARBA00004202"/>
    </source>
</evidence>
<keyword evidence="3" id="KW-0813">Transport</keyword>
<evidence type="ECO:0000256" key="6">
    <source>
        <dbReference type="ARBA" id="ARBA00022737"/>
    </source>
</evidence>
<dbReference type="OrthoDB" id="9771863at2"/>
<keyword evidence="5" id="KW-0762">Sugar transport</keyword>
<dbReference type="SUPFAM" id="SSF52540">
    <property type="entry name" value="P-loop containing nucleoside triphosphate hydrolases"/>
    <property type="match status" value="2"/>
</dbReference>
<dbReference type="InterPro" id="IPR003439">
    <property type="entry name" value="ABC_transporter-like_ATP-bd"/>
</dbReference>
<proteinExistence type="predicted"/>
<keyword evidence="10" id="KW-0472">Membrane</keyword>
<evidence type="ECO:0000256" key="9">
    <source>
        <dbReference type="ARBA" id="ARBA00022967"/>
    </source>
</evidence>
<dbReference type="GO" id="GO:0005524">
    <property type="term" value="F:ATP binding"/>
    <property type="evidence" value="ECO:0007669"/>
    <property type="project" value="UniProtKB-KW"/>
</dbReference>
<comment type="subcellular location">
    <subcellularLocation>
        <location evidence="2">Cell inner membrane</location>
    </subcellularLocation>
    <subcellularLocation>
        <location evidence="1">Cell membrane</location>
        <topology evidence="1">Peripheral membrane protein</topology>
    </subcellularLocation>
</comment>
<dbReference type="PANTHER" id="PTHR43790:SF3">
    <property type="entry name" value="D-ALLOSE IMPORT ATP-BINDING PROTEIN ALSA-RELATED"/>
    <property type="match status" value="1"/>
</dbReference>
<keyword evidence="8" id="KW-0067">ATP-binding</keyword>
<dbReference type="PROSITE" id="PS00211">
    <property type="entry name" value="ABC_TRANSPORTER_1"/>
    <property type="match status" value="1"/>
</dbReference>
<evidence type="ECO:0000259" key="11">
    <source>
        <dbReference type="PROSITE" id="PS50893"/>
    </source>
</evidence>
<accession>A0A510JFZ8</accession>
<dbReference type="InterPro" id="IPR027417">
    <property type="entry name" value="P-loop_NTPase"/>
</dbReference>
<evidence type="ECO:0000256" key="4">
    <source>
        <dbReference type="ARBA" id="ARBA00022475"/>
    </source>
</evidence>
<dbReference type="RefSeq" id="WP_026746642.1">
    <property type="nucleotide sequence ID" value="NZ_AP019823.1"/>
</dbReference>
<sequence>MAEKILEMKNIVKTFPGVKALDHAYIDLYAGEVNAFLGENGAGKSTLMKVLTGVYQKDEGEIIYNGKNVNFKNPKEAQENGISIIYQEFNLLPHLSVADNIFITREFQGMKGIVNESKQNEEAQKILNQLGLKISPEEKVMNLSVAEQQMVEIAKALSTNAKILIMDEPTAALTDREIEKLFEVIENLKKNGVGIIYISHRMEELKIIADRATVMRDGKYIDTLNYKDTTNDDLIKLMVGRDITEQYPPRNVEIGEALLEVEDLSYKKHVKAINFSVKKGEILGVAGLMGSGRTEMAKVIFGAYEKSGGKVFMEGKEVHVKNPKEAIKLGIAYLTEDRKKDGLFLNLSIEDNIMIANLNLISDKSVLNKGKSENITKKYIEKMKIKTPSKEQLTKNLSGGNQQKVILARWLCQNKKIVIFDEPTRGIDVGAKREVYNLMNELVETGAGIIMISSELPEILGMSDRVMIMHEGKIGNIIDIKDATEERILYFATGGINKYEKE</sequence>
<dbReference type="PANTHER" id="PTHR43790">
    <property type="entry name" value="CARBOHYDRATE TRANSPORT ATP-BINDING PROTEIN MG119-RELATED"/>
    <property type="match status" value="1"/>
</dbReference>
<keyword evidence="9" id="KW-1278">Translocase</keyword>
<dbReference type="CDD" id="cd03215">
    <property type="entry name" value="ABC_Carb_Monos_II"/>
    <property type="match status" value="1"/>
</dbReference>
<evidence type="ECO:0000256" key="10">
    <source>
        <dbReference type="ARBA" id="ARBA00023136"/>
    </source>
</evidence>